<evidence type="ECO:0000313" key="1">
    <source>
        <dbReference type="EMBL" id="PKI77657.1"/>
    </source>
</evidence>
<gene>
    <name evidence="1" type="ORF">CRG98_001940</name>
</gene>
<name>A0A2I0LAE8_PUNGR</name>
<proteinExistence type="predicted"/>
<dbReference type="Proteomes" id="UP000233551">
    <property type="component" value="Unassembled WGS sequence"/>
</dbReference>
<dbReference type="EMBL" id="PGOL01000083">
    <property type="protein sequence ID" value="PKI77657.1"/>
    <property type="molecule type" value="Genomic_DNA"/>
</dbReference>
<comment type="caution">
    <text evidence="1">The sequence shown here is derived from an EMBL/GenBank/DDBJ whole genome shotgun (WGS) entry which is preliminary data.</text>
</comment>
<reference evidence="1 2" key="1">
    <citation type="submission" date="2017-11" db="EMBL/GenBank/DDBJ databases">
        <title>De-novo sequencing of pomegranate (Punica granatum L.) genome.</title>
        <authorList>
            <person name="Akparov Z."/>
            <person name="Amiraslanov A."/>
            <person name="Hajiyeva S."/>
            <person name="Abbasov M."/>
            <person name="Kaur K."/>
            <person name="Hamwieh A."/>
            <person name="Solovyev V."/>
            <person name="Salamov A."/>
            <person name="Braich B."/>
            <person name="Kosarev P."/>
            <person name="Mahmoud A."/>
            <person name="Hajiyev E."/>
            <person name="Babayeva S."/>
            <person name="Izzatullayeva V."/>
            <person name="Mammadov A."/>
            <person name="Mammadov A."/>
            <person name="Sharifova S."/>
            <person name="Ojaghi J."/>
            <person name="Eynullazada K."/>
            <person name="Bayramov B."/>
            <person name="Abdulazimova A."/>
            <person name="Shahmuradov I."/>
        </authorList>
    </citation>
    <scope>NUCLEOTIDE SEQUENCE [LARGE SCALE GENOMIC DNA]</scope>
    <source>
        <strain evidence="2">cv. AG2017</strain>
        <tissue evidence="1">Leaf</tissue>
    </source>
</reference>
<dbReference type="AlphaFoldDB" id="A0A2I0LAE8"/>
<accession>A0A2I0LAE8</accession>
<organism evidence="1 2">
    <name type="scientific">Punica granatum</name>
    <name type="common">Pomegranate</name>
    <dbReference type="NCBI Taxonomy" id="22663"/>
    <lineage>
        <taxon>Eukaryota</taxon>
        <taxon>Viridiplantae</taxon>
        <taxon>Streptophyta</taxon>
        <taxon>Embryophyta</taxon>
        <taxon>Tracheophyta</taxon>
        <taxon>Spermatophyta</taxon>
        <taxon>Magnoliopsida</taxon>
        <taxon>eudicotyledons</taxon>
        <taxon>Gunneridae</taxon>
        <taxon>Pentapetalae</taxon>
        <taxon>rosids</taxon>
        <taxon>malvids</taxon>
        <taxon>Myrtales</taxon>
        <taxon>Lythraceae</taxon>
        <taxon>Punica</taxon>
    </lineage>
</organism>
<sequence>MASHPLNRIIVRFYELNHDSNNHDRLPFMTKPSVNTPINLGRDLWFPDLSIAKGVFLHKVDKSGQQLRALLQITPSQINEVFLCGCLIDEGISQRFPGLVRRLGSEYGDLDCLGDSKHPTGEGKIFYRLPSQIVGIGCFNAIGSNDGLAWGDGLTFNVIQQAISSKQAKVSLYLSNTGFNLLTSH</sequence>
<evidence type="ECO:0000313" key="2">
    <source>
        <dbReference type="Proteomes" id="UP000233551"/>
    </source>
</evidence>
<keyword evidence="2" id="KW-1185">Reference proteome</keyword>
<protein>
    <submittedName>
        <fullName evidence="1">Uncharacterized protein</fullName>
    </submittedName>
</protein>